<evidence type="ECO:0000313" key="2">
    <source>
        <dbReference type="EMBL" id="PSW20211.1"/>
    </source>
</evidence>
<dbReference type="GO" id="GO:0003677">
    <property type="term" value="F:DNA binding"/>
    <property type="evidence" value="ECO:0007669"/>
    <property type="project" value="UniProtKB-KW"/>
</dbReference>
<evidence type="ECO:0000313" key="3">
    <source>
        <dbReference type="Proteomes" id="UP000241771"/>
    </source>
</evidence>
<evidence type="ECO:0000256" key="1">
    <source>
        <dbReference type="ARBA" id="ARBA00023125"/>
    </source>
</evidence>
<gene>
    <name evidence="2" type="ORF">C9I98_09150</name>
</gene>
<dbReference type="EMBL" id="PYMA01000004">
    <property type="protein sequence ID" value="PSW20211.1"/>
    <property type="molecule type" value="Genomic_DNA"/>
</dbReference>
<proteinExistence type="predicted"/>
<dbReference type="OrthoDB" id="5916374at2"/>
<evidence type="ECO:0008006" key="4">
    <source>
        <dbReference type="Google" id="ProtNLM"/>
    </source>
</evidence>
<sequence length="227" mass="24970">MKQAIDFSHYEQEFLNVGSRRKSINTFMLLVSKGCILVRLGKHEYTVKSGHGFVIPFDCLHAITVLPGTIYSKVDFSARITSPVCKEAGFFRKNPLINAVIDELIKCQARDNETPLSGASGNLLRVLADQIGSLKVNTKSTSPELAAKYQPVLACMLKGDSVTDKTACSTIEQYLGYSIKELKTCVVMREALRLARSGRKPHQIAETLKTDESLLVAMAQPILGHAL</sequence>
<name>A0A2T3NVE8_9GAMM</name>
<keyword evidence="3" id="KW-1185">Reference proteome</keyword>
<keyword evidence="1" id="KW-0238">DNA-binding</keyword>
<dbReference type="SUPFAM" id="SSF51215">
    <property type="entry name" value="Regulatory protein AraC"/>
    <property type="match status" value="1"/>
</dbReference>
<dbReference type="Proteomes" id="UP000241771">
    <property type="component" value="Unassembled WGS sequence"/>
</dbReference>
<dbReference type="InterPro" id="IPR037923">
    <property type="entry name" value="HTH-like"/>
</dbReference>
<reference evidence="2 3" key="1">
    <citation type="submission" date="2018-01" db="EMBL/GenBank/DDBJ databases">
        <title>Whole genome sequencing of Histamine producing bacteria.</title>
        <authorList>
            <person name="Butler K."/>
        </authorList>
    </citation>
    <scope>NUCLEOTIDE SEQUENCE [LARGE SCALE GENOMIC DNA]</scope>
    <source>
        <strain evidence="2 3">DSM 100436</strain>
    </source>
</reference>
<protein>
    <recommendedName>
        <fullName evidence="4">AraC-type arabinose-binding/dimerisation domain-containing protein</fullName>
    </recommendedName>
</protein>
<dbReference type="RefSeq" id="WP_036820554.1">
    <property type="nucleotide sequence ID" value="NZ_PYMA01000004.1"/>
</dbReference>
<dbReference type="AlphaFoldDB" id="A0A2T3NVE8"/>
<accession>A0A2T3NVE8</accession>
<comment type="caution">
    <text evidence="2">The sequence shown here is derived from an EMBL/GenBank/DDBJ whole genome shotgun (WGS) entry which is preliminary data.</text>
</comment>
<organism evidence="2 3">
    <name type="scientific">Photobacterium sanctipauli</name>
    <dbReference type="NCBI Taxonomy" id="1342794"/>
    <lineage>
        <taxon>Bacteria</taxon>
        <taxon>Pseudomonadati</taxon>
        <taxon>Pseudomonadota</taxon>
        <taxon>Gammaproteobacteria</taxon>
        <taxon>Vibrionales</taxon>
        <taxon>Vibrionaceae</taxon>
        <taxon>Photobacterium</taxon>
    </lineage>
</organism>